<dbReference type="FunFam" id="3.30.200.20:FF:000384">
    <property type="entry name" value="Receptor protein-tyrosine kinase"/>
    <property type="match status" value="1"/>
</dbReference>
<comment type="subcellular location">
    <subcellularLocation>
        <location evidence="1">Cell membrane</location>
        <topology evidence="1">Single-pass type I membrane protein</topology>
    </subcellularLocation>
</comment>
<evidence type="ECO:0000259" key="23">
    <source>
        <dbReference type="PROSITE" id="PS50835"/>
    </source>
</evidence>
<dbReference type="Proteomes" id="UP001187531">
    <property type="component" value="Unassembled WGS sequence"/>
</dbReference>
<feature type="transmembrane region" description="Helical" evidence="21">
    <location>
        <begin position="975"/>
        <end position="997"/>
    </location>
</feature>
<keyword evidence="16" id="KW-0325">Glycoprotein</keyword>
<evidence type="ECO:0000256" key="14">
    <source>
        <dbReference type="ARBA" id="ARBA00023157"/>
    </source>
</evidence>
<keyword evidence="3" id="KW-0217">Developmental protein</keyword>
<comment type="catalytic activity">
    <reaction evidence="18">
        <text>L-tyrosyl-[protein] + ATP = O-phospho-L-tyrosyl-[protein] + ADP + H(+)</text>
        <dbReference type="Rhea" id="RHEA:10596"/>
        <dbReference type="Rhea" id="RHEA-COMP:10136"/>
        <dbReference type="Rhea" id="RHEA-COMP:20101"/>
        <dbReference type="ChEBI" id="CHEBI:15378"/>
        <dbReference type="ChEBI" id="CHEBI:30616"/>
        <dbReference type="ChEBI" id="CHEBI:46858"/>
        <dbReference type="ChEBI" id="CHEBI:61978"/>
        <dbReference type="ChEBI" id="CHEBI:456216"/>
        <dbReference type="EC" id="2.7.10.1"/>
    </reaction>
</comment>
<dbReference type="InterPro" id="IPR001245">
    <property type="entry name" value="Ser-Thr/Tyr_kinase_cat_dom"/>
</dbReference>
<dbReference type="GO" id="GO:0051130">
    <property type="term" value="P:positive regulation of cellular component organization"/>
    <property type="evidence" value="ECO:0007669"/>
    <property type="project" value="UniProtKB-ARBA"/>
</dbReference>
<dbReference type="InterPro" id="IPR001824">
    <property type="entry name" value="Tyr_kinase_rcpt_3_CS"/>
</dbReference>
<evidence type="ECO:0000256" key="11">
    <source>
        <dbReference type="ARBA" id="ARBA00022989"/>
    </source>
</evidence>
<feature type="domain" description="Ig-like" evidence="23">
    <location>
        <begin position="232"/>
        <end position="317"/>
    </location>
</feature>
<keyword evidence="9" id="KW-0418">Kinase</keyword>
<dbReference type="GO" id="GO:0030182">
    <property type="term" value="P:neuron differentiation"/>
    <property type="evidence" value="ECO:0007669"/>
    <property type="project" value="UniProtKB-ARBA"/>
</dbReference>
<dbReference type="InterPro" id="IPR017441">
    <property type="entry name" value="Protein_kinase_ATP_BS"/>
</dbReference>
<dbReference type="GO" id="GO:0007169">
    <property type="term" value="P:cell surface receptor protein tyrosine kinase signaling pathway"/>
    <property type="evidence" value="ECO:0007669"/>
    <property type="project" value="InterPro"/>
</dbReference>
<evidence type="ECO:0000256" key="2">
    <source>
        <dbReference type="ARBA" id="ARBA00011902"/>
    </source>
</evidence>
<dbReference type="PROSITE" id="PS00240">
    <property type="entry name" value="RECEPTOR_TYR_KIN_III"/>
    <property type="match status" value="1"/>
</dbReference>
<evidence type="ECO:0000256" key="15">
    <source>
        <dbReference type="ARBA" id="ARBA00023170"/>
    </source>
</evidence>
<dbReference type="InterPro" id="IPR011009">
    <property type="entry name" value="Kinase-like_dom_sf"/>
</dbReference>
<dbReference type="Gene3D" id="2.60.40.10">
    <property type="entry name" value="Immunoglobulins"/>
    <property type="match status" value="7"/>
</dbReference>
<dbReference type="GO" id="GO:0005886">
    <property type="term" value="C:plasma membrane"/>
    <property type="evidence" value="ECO:0007669"/>
    <property type="project" value="UniProtKB-SubCell"/>
</dbReference>
<feature type="domain" description="Protein kinase" evidence="22">
    <location>
        <begin position="1052"/>
        <end position="1425"/>
    </location>
</feature>
<keyword evidence="5" id="KW-0597">Phosphoprotein</keyword>
<keyword evidence="25" id="KW-1185">Reference proteome</keyword>
<dbReference type="CDD" id="cd00096">
    <property type="entry name" value="Ig"/>
    <property type="match status" value="3"/>
</dbReference>
<dbReference type="InterPro" id="IPR013151">
    <property type="entry name" value="Immunoglobulin_dom"/>
</dbReference>
<evidence type="ECO:0000256" key="4">
    <source>
        <dbReference type="ARBA" id="ARBA00022475"/>
    </source>
</evidence>
<dbReference type="FunFam" id="2.60.40.10:FF:000107">
    <property type="entry name" value="Myosin, light chain kinase a"/>
    <property type="match status" value="1"/>
</dbReference>
<dbReference type="InterPro" id="IPR000719">
    <property type="entry name" value="Prot_kinase_dom"/>
</dbReference>
<feature type="compositionally biased region" description="Low complexity" evidence="20">
    <location>
        <begin position="1204"/>
        <end position="1214"/>
    </location>
</feature>
<dbReference type="PROSITE" id="PS50011">
    <property type="entry name" value="PROTEIN_KINASE_DOM"/>
    <property type="match status" value="1"/>
</dbReference>
<dbReference type="PROSITE" id="PS00107">
    <property type="entry name" value="PROTEIN_KINASE_ATP"/>
    <property type="match status" value="1"/>
</dbReference>
<dbReference type="InterPro" id="IPR050122">
    <property type="entry name" value="RTK"/>
</dbReference>
<dbReference type="SUPFAM" id="SSF48726">
    <property type="entry name" value="Immunoglobulin"/>
    <property type="match status" value="6"/>
</dbReference>
<evidence type="ECO:0000256" key="17">
    <source>
        <dbReference type="ARBA" id="ARBA00023319"/>
    </source>
</evidence>
<feature type="domain" description="Ig-like" evidence="23">
    <location>
        <begin position="447"/>
        <end position="549"/>
    </location>
</feature>
<keyword evidence="12 21" id="KW-0472">Membrane</keyword>
<dbReference type="SUPFAM" id="SSF56112">
    <property type="entry name" value="Protein kinase-like (PK-like)"/>
    <property type="match status" value="1"/>
</dbReference>
<keyword evidence="10 19" id="KW-0067">ATP-binding</keyword>
<feature type="region of interest" description="Disordered" evidence="20">
    <location>
        <begin position="1179"/>
        <end position="1217"/>
    </location>
</feature>
<evidence type="ECO:0000256" key="8">
    <source>
        <dbReference type="ARBA" id="ARBA00022741"/>
    </source>
</evidence>
<dbReference type="PROSITE" id="PS00109">
    <property type="entry name" value="PROTEIN_KINASE_TYR"/>
    <property type="match status" value="1"/>
</dbReference>
<proteinExistence type="predicted"/>
<dbReference type="GO" id="GO:0004714">
    <property type="term" value="F:transmembrane receptor protein tyrosine kinase activity"/>
    <property type="evidence" value="ECO:0007669"/>
    <property type="project" value="UniProtKB-EC"/>
</dbReference>
<dbReference type="Pfam" id="PF07714">
    <property type="entry name" value="PK_Tyr_Ser-Thr"/>
    <property type="match status" value="1"/>
</dbReference>
<protein>
    <recommendedName>
        <fullName evidence="2">receptor protein-tyrosine kinase</fullName>
        <ecNumber evidence="2">2.7.10.1</ecNumber>
    </recommendedName>
</protein>
<dbReference type="InterPro" id="IPR007110">
    <property type="entry name" value="Ig-like_dom"/>
</dbReference>
<evidence type="ECO:0000256" key="9">
    <source>
        <dbReference type="ARBA" id="ARBA00022777"/>
    </source>
</evidence>
<keyword evidence="4" id="KW-1003">Cell membrane</keyword>
<evidence type="ECO:0000256" key="7">
    <source>
        <dbReference type="ARBA" id="ARBA00022692"/>
    </source>
</evidence>
<dbReference type="InterPro" id="IPR036179">
    <property type="entry name" value="Ig-like_dom_sf"/>
</dbReference>
<dbReference type="InterPro" id="IPR008266">
    <property type="entry name" value="Tyr_kinase_AS"/>
</dbReference>
<evidence type="ECO:0000256" key="13">
    <source>
        <dbReference type="ARBA" id="ARBA00023137"/>
    </source>
</evidence>
<feature type="binding site" evidence="19">
    <location>
        <position position="1086"/>
    </location>
    <ligand>
        <name>ATP</name>
        <dbReference type="ChEBI" id="CHEBI:30616"/>
    </ligand>
</feature>
<evidence type="ECO:0000256" key="1">
    <source>
        <dbReference type="ARBA" id="ARBA00004251"/>
    </source>
</evidence>
<dbReference type="Pfam" id="PF00047">
    <property type="entry name" value="ig"/>
    <property type="match status" value="1"/>
</dbReference>
<dbReference type="GO" id="GO:0005524">
    <property type="term" value="F:ATP binding"/>
    <property type="evidence" value="ECO:0007669"/>
    <property type="project" value="UniProtKB-UniRule"/>
</dbReference>
<dbReference type="SMART" id="SM00409">
    <property type="entry name" value="IG"/>
    <property type="match status" value="7"/>
</dbReference>
<keyword evidence="15" id="KW-0675">Receptor</keyword>
<keyword evidence="14" id="KW-1015">Disulfide bond</keyword>
<keyword evidence="13" id="KW-0829">Tyrosine-protein kinase</keyword>
<name>A0AA88HUZ1_ARTSF</name>
<feature type="domain" description="Ig-like" evidence="23">
    <location>
        <begin position="766"/>
        <end position="870"/>
    </location>
</feature>
<evidence type="ECO:0000256" key="10">
    <source>
        <dbReference type="ARBA" id="ARBA00022840"/>
    </source>
</evidence>
<accession>A0AA88HUZ1</accession>
<keyword evidence="11 21" id="KW-1133">Transmembrane helix</keyword>
<evidence type="ECO:0000313" key="25">
    <source>
        <dbReference type="Proteomes" id="UP001187531"/>
    </source>
</evidence>
<evidence type="ECO:0000256" key="21">
    <source>
        <dbReference type="SAM" id="Phobius"/>
    </source>
</evidence>
<evidence type="ECO:0000256" key="6">
    <source>
        <dbReference type="ARBA" id="ARBA00022679"/>
    </source>
</evidence>
<evidence type="ECO:0000313" key="24">
    <source>
        <dbReference type="EMBL" id="KAK2716330.1"/>
    </source>
</evidence>
<dbReference type="GO" id="GO:0048468">
    <property type="term" value="P:cell development"/>
    <property type="evidence" value="ECO:0007669"/>
    <property type="project" value="UniProtKB-ARBA"/>
</dbReference>
<evidence type="ECO:0000256" key="18">
    <source>
        <dbReference type="ARBA" id="ARBA00051243"/>
    </source>
</evidence>
<dbReference type="GO" id="GO:0050793">
    <property type="term" value="P:regulation of developmental process"/>
    <property type="evidence" value="ECO:0007669"/>
    <property type="project" value="UniProtKB-ARBA"/>
</dbReference>
<dbReference type="InterPro" id="IPR013098">
    <property type="entry name" value="Ig_I-set"/>
</dbReference>
<comment type="caution">
    <text evidence="24">The sequence shown here is derived from an EMBL/GenBank/DDBJ whole genome shotgun (WGS) entry which is preliminary data.</text>
</comment>
<keyword evidence="6" id="KW-0808">Transferase</keyword>
<evidence type="ECO:0000256" key="20">
    <source>
        <dbReference type="SAM" id="MobiDB-lite"/>
    </source>
</evidence>
<dbReference type="PANTHER" id="PTHR24416:SF600">
    <property type="entry name" value="PDGF- AND VEGF-RECEPTOR RELATED, ISOFORM J"/>
    <property type="match status" value="1"/>
</dbReference>
<evidence type="ECO:0000256" key="19">
    <source>
        <dbReference type="PROSITE-ProRule" id="PRU10141"/>
    </source>
</evidence>
<dbReference type="Pfam" id="PF07679">
    <property type="entry name" value="I-set"/>
    <property type="match status" value="2"/>
</dbReference>
<keyword evidence="8 19" id="KW-0547">Nucleotide-binding</keyword>
<dbReference type="PANTHER" id="PTHR24416">
    <property type="entry name" value="TYROSINE-PROTEIN KINASE RECEPTOR"/>
    <property type="match status" value="1"/>
</dbReference>
<dbReference type="InterPro" id="IPR013783">
    <property type="entry name" value="Ig-like_fold"/>
</dbReference>
<evidence type="ECO:0000256" key="3">
    <source>
        <dbReference type="ARBA" id="ARBA00022473"/>
    </source>
</evidence>
<dbReference type="GO" id="GO:0043235">
    <property type="term" value="C:receptor complex"/>
    <property type="evidence" value="ECO:0007669"/>
    <property type="project" value="TreeGrafter"/>
</dbReference>
<feature type="domain" description="Ig-like" evidence="23">
    <location>
        <begin position="877"/>
        <end position="967"/>
    </location>
</feature>
<sequence>MDESTLRNCEVVLLLYARYLDKGEFAKKNWYTTNYQKPPLPLLIHMKTLTSYVANAAPAMMGKKDCLKLIKDNSPEMMVVHYVIRSENLVAKNSSSVLEVLHYFIESINYTRVNAKCERLLTMRKRDFYFTLRASLKIVAEVDEADFFSTFADKTPTASHVEYLIIGVQYIDREGFTKEHLFVIVDSESKKGADIEEEILRNFGSKLIEEKLAFQCYDFASNISLLSSVTGSSILLYPDQEEEIILSGAALKLRCEARKETYWHFNVYPDSDLNKQQHDIEERSNVTSWRNPDSDFSFISELTVSNASYLDTGYFTCAHVGTTNFKDIFNAKRIYIYVDDTSNGHLLPFLSLTQLQVITVTHHGRAVLPCKPSTPAVSVVLKKSGMQVYPAEDNEVDQRVIFFPREGFIINPTALTDSGHYECVATKGDAVEHYGIIVHVTPDTGEPDPHISRDNRHVEMGGNFSLDCTVHYPVGGYIYLNWTFPDMSGLTDGRIHISETTRADSIVGSNEYEAINTITITRARASDRGSYICMASNHEAQGTDTVFVDIFEENVNVLNVTIDVKNIQVTAGSVARWVAVIHAAYPKPEIIWKNQKGEEMKTEKNFRVMSTDVESVLEITKVQSRDSGCYTFFAQAGNVTKVEGLTLRVREKPTTSIESTGMFVVHNDKHTITCSAEGFPLAIIEWKFRNCSLPNSCEEEFKPLEVSNPNQLRNSRTLISTRNAACDLVRVRSTLQLVGIQSGEYLCLASNEFGKSEAQTRFYVVPSNEPVDLSARTTELYEGENLSLRCAISLFNFTREIKWYYQATSTDPISDLVEGQTGVLIFKGEDAYGYYQTLEKPGIRLSDSGQYICEANSLRGELIKQSVKISIMDQSSPLFTSHNMGKKIEVEKGKPLVLQCNFTGRPPPSVTWLKDRREIERSEEYLLSHDGNSATLKVPFIRQSGAGIYSCSLESIAGSASIESEVVVIDPPLSAWIPIVGVILAITVIILLALLLVKMKKERQRKAFLALHNLEKFEEGNPEIINPEQTLDEQAELLPYNKKSWEFPKERLKLGKQLGVGAFGRVVQAEALGIVEGEAKTTVAVKMLKPSPGREALAALVKELKIMTNLGKHLNVVNLLGACTRNIDKGELLLIVEYCKYGNLLKYVQKKRNNFVDQIDRTNSKIDISVGMDRLLRSTSTSSQRSASSTAPLIPPDSPFVQYTPSPTSPTSPTRFNGHENAAMTYLRRMSNGATTGGEDSAGQMASPWASNYRGDIDDSPLFTKDLLCWSYQILCGMEYLASRKVCHGDLAARNILLSENNIVKISDFGLSRDVYKSGLYTKKSNTPMPVKWMAPESITTLVFSTQSDVWAFGITIWELFSLGEMPYAGIEPNAKFVEGLITGAGLLPMPRFATKDIYDVMRECWHKSPKERPSFSELKEHVGNLLDETTKQMYIDLNQSYMNMNRTQFQDRVDYLTQMANPVYENFDPQLMSDHEYVNTPSKVVQIGDDGYLSPKQINTNSEGYVSGNPSYASGSEVFIFPDSTAGYRRLSKLEEEPNETQPMLEDSDYLQPIKLTTNTDS</sequence>
<dbReference type="Gene3D" id="1.10.510.10">
    <property type="entry name" value="Transferase(Phosphotransferase) domain 1"/>
    <property type="match status" value="1"/>
</dbReference>
<evidence type="ECO:0000259" key="22">
    <source>
        <dbReference type="PROSITE" id="PS50011"/>
    </source>
</evidence>
<dbReference type="FunFam" id="1.10.510.10:FF:001512">
    <property type="entry name" value="Receptor tyrosine-protein kinase erbB-2"/>
    <property type="match status" value="1"/>
</dbReference>
<keyword evidence="7 21" id="KW-0812">Transmembrane</keyword>
<dbReference type="PROSITE" id="PS50835">
    <property type="entry name" value="IG_LIKE"/>
    <property type="match status" value="5"/>
</dbReference>
<gene>
    <name evidence="24" type="ORF">QYM36_010786</name>
</gene>
<evidence type="ECO:0000256" key="5">
    <source>
        <dbReference type="ARBA" id="ARBA00022553"/>
    </source>
</evidence>
<feature type="domain" description="Ig-like" evidence="23">
    <location>
        <begin position="653"/>
        <end position="763"/>
    </location>
</feature>
<organism evidence="24 25">
    <name type="scientific">Artemia franciscana</name>
    <name type="common">Brine shrimp</name>
    <name type="synonym">Artemia sanfranciscana</name>
    <dbReference type="NCBI Taxonomy" id="6661"/>
    <lineage>
        <taxon>Eukaryota</taxon>
        <taxon>Metazoa</taxon>
        <taxon>Ecdysozoa</taxon>
        <taxon>Arthropoda</taxon>
        <taxon>Crustacea</taxon>
        <taxon>Branchiopoda</taxon>
        <taxon>Anostraca</taxon>
        <taxon>Artemiidae</taxon>
        <taxon>Artemia</taxon>
    </lineage>
</organism>
<dbReference type="EMBL" id="JAVRJZ010000012">
    <property type="protein sequence ID" value="KAK2716330.1"/>
    <property type="molecule type" value="Genomic_DNA"/>
</dbReference>
<dbReference type="InterPro" id="IPR003598">
    <property type="entry name" value="Ig_sub2"/>
</dbReference>
<evidence type="ECO:0000256" key="12">
    <source>
        <dbReference type="ARBA" id="ARBA00023136"/>
    </source>
</evidence>
<dbReference type="EC" id="2.7.10.1" evidence="2"/>
<dbReference type="SMART" id="SM00408">
    <property type="entry name" value="IGc2"/>
    <property type="match status" value="6"/>
</dbReference>
<dbReference type="Gene3D" id="3.30.200.20">
    <property type="entry name" value="Phosphorylase Kinase, domain 1"/>
    <property type="match status" value="1"/>
</dbReference>
<evidence type="ECO:0000256" key="16">
    <source>
        <dbReference type="ARBA" id="ARBA00023180"/>
    </source>
</evidence>
<reference evidence="24" key="1">
    <citation type="submission" date="2023-07" db="EMBL/GenBank/DDBJ databases">
        <title>Chromosome-level genome assembly of Artemia franciscana.</title>
        <authorList>
            <person name="Jo E."/>
        </authorList>
    </citation>
    <scope>NUCLEOTIDE SEQUENCE</scope>
    <source>
        <tissue evidence="24">Whole body</tissue>
    </source>
</reference>
<feature type="compositionally biased region" description="Low complexity" evidence="20">
    <location>
        <begin position="1179"/>
        <end position="1191"/>
    </location>
</feature>
<keyword evidence="17" id="KW-0393">Immunoglobulin domain</keyword>
<dbReference type="InterPro" id="IPR003599">
    <property type="entry name" value="Ig_sub"/>
</dbReference>